<dbReference type="InterPro" id="IPR010794">
    <property type="entry name" value="MalM"/>
</dbReference>
<evidence type="ECO:0000313" key="2">
    <source>
        <dbReference type="Proteomes" id="UP001164748"/>
    </source>
</evidence>
<name>A0AA47KP05_9GAMM</name>
<evidence type="ECO:0000313" key="1">
    <source>
        <dbReference type="EMBL" id="WBA10167.1"/>
    </source>
</evidence>
<dbReference type="EMBL" id="CP114589">
    <property type="protein sequence ID" value="WBA10167.1"/>
    <property type="molecule type" value="Genomic_DNA"/>
</dbReference>
<reference evidence="1" key="1">
    <citation type="submission" date="2022-09" db="EMBL/GenBank/DDBJ databases">
        <authorList>
            <person name="Li Z.-J."/>
        </authorList>
    </citation>
    <scope>NUCLEOTIDE SEQUENCE</scope>
    <source>
        <strain evidence="1">TGB11</strain>
        <plasmid evidence="1">unnamed</plasmid>
    </source>
</reference>
<proteinExistence type="predicted"/>
<dbReference type="RefSeq" id="WP_269580202.1">
    <property type="nucleotide sequence ID" value="NZ_CP114589.1"/>
</dbReference>
<dbReference type="GO" id="GO:0008643">
    <property type="term" value="P:carbohydrate transport"/>
    <property type="evidence" value="ECO:0007669"/>
    <property type="project" value="InterPro"/>
</dbReference>
<dbReference type="AlphaFoldDB" id="A0AA47KP05"/>
<dbReference type="Proteomes" id="UP001164748">
    <property type="component" value="Plasmid unnamed"/>
</dbReference>
<dbReference type="GO" id="GO:0042597">
    <property type="term" value="C:periplasmic space"/>
    <property type="evidence" value="ECO:0007669"/>
    <property type="project" value="InterPro"/>
</dbReference>
<sequence>MNKKVLFISGLLLLNGCSTFVDDQYQVAPTGKAVTQIEKAKQLPITMDKEIKIAVTEQTQVLDIDSIDSPSVIFELPMVKNGLAINIEAEINDSVFVPSAKVINQSGEIRAALGDSDLVYLKPRLADGNRLQGNIKVHPQMGDSALYLVIFTDKDKLNETVAVSHPAKLDAEGRGNYLPEVDDIQVPRALTGTFSIEATALGSRTSDQTIVLPALSATERPQQESVSFYHQAIRAAIADSDVDKAMGLLRDAEQLGITDADQVFRDAMKAQLDKQ</sequence>
<geneLocation type="plasmid" evidence="1 2">
    <name>unnamed</name>
</geneLocation>
<organism evidence="1 2">
    <name type="scientific">Salinivibrio kushneri</name>
    <dbReference type="NCBI Taxonomy" id="1908198"/>
    <lineage>
        <taxon>Bacteria</taxon>
        <taxon>Pseudomonadati</taxon>
        <taxon>Pseudomonadota</taxon>
        <taxon>Gammaproteobacteria</taxon>
        <taxon>Vibrionales</taxon>
        <taxon>Vibrionaceae</taxon>
        <taxon>Salinivibrio</taxon>
    </lineage>
</organism>
<dbReference type="Pfam" id="PF07148">
    <property type="entry name" value="MalM"/>
    <property type="match status" value="1"/>
</dbReference>
<protein>
    <submittedName>
        <fullName evidence="1">MalM family protein</fullName>
    </submittedName>
</protein>
<keyword evidence="1" id="KW-0614">Plasmid</keyword>
<gene>
    <name evidence="1" type="ORF">N8M53_15285</name>
</gene>
<accession>A0AA47KP05</accession>